<evidence type="ECO:0000256" key="1">
    <source>
        <dbReference type="ARBA" id="ARBA00004370"/>
    </source>
</evidence>
<comment type="subcellular location">
    <subcellularLocation>
        <location evidence="1">Membrane</location>
    </subcellularLocation>
</comment>
<keyword evidence="4 5" id="KW-0472">Membrane</keyword>
<sequence>MAVDDVVHTSHPLLHSNVAHPNNNNNNKKNINFVSLAKWVLKFTMRIVFLAWIALFFFIPTDFGSELYADWIGATNESLFGYTGSYFLIQPRCCIQKSLTYKCAFSGSYLLLYSGPIIIIAFLAVPYLLISAEDQLQLQEYLFI</sequence>
<keyword evidence="8" id="KW-1185">Reference proteome</keyword>
<organism evidence="7 8">
    <name type="scientific">Quercus suber</name>
    <name type="common">Cork oak</name>
    <dbReference type="NCBI Taxonomy" id="58331"/>
    <lineage>
        <taxon>Eukaryota</taxon>
        <taxon>Viridiplantae</taxon>
        <taxon>Streptophyta</taxon>
        <taxon>Embryophyta</taxon>
        <taxon>Tracheophyta</taxon>
        <taxon>Spermatophyta</taxon>
        <taxon>Magnoliopsida</taxon>
        <taxon>eudicotyledons</taxon>
        <taxon>Gunneridae</taxon>
        <taxon>Pentapetalae</taxon>
        <taxon>rosids</taxon>
        <taxon>fabids</taxon>
        <taxon>Fagales</taxon>
        <taxon>Fagaceae</taxon>
        <taxon>Quercus</taxon>
    </lineage>
</organism>
<proteinExistence type="predicted"/>
<accession>A0AAW0KAR1</accession>
<feature type="transmembrane region" description="Helical" evidence="5">
    <location>
        <begin position="39"/>
        <end position="59"/>
    </location>
</feature>
<evidence type="ECO:0000256" key="2">
    <source>
        <dbReference type="ARBA" id="ARBA00022692"/>
    </source>
</evidence>
<evidence type="ECO:0000256" key="5">
    <source>
        <dbReference type="SAM" id="Phobius"/>
    </source>
</evidence>
<dbReference type="PROSITE" id="PS50262">
    <property type="entry name" value="G_PROTEIN_RECEP_F1_2"/>
    <property type="match status" value="1"/>
</dbReference>
<dbReference type="InterPro" id="IPR017452">
    <property type="entry name" value="GPCR_Rhodpsn_7TM"/>
</dbReference>
<feature type="domain" description="G-protein coupled receptors family 1 profile" evidence="6">
    <location>
        <begin position="1"/>
        <end position="144"/>
    </location>
</feature>
<evidence type="ECO:0000259" key="6">
    <source>
        <dbReference type="PROSITE" id="PS50262"/>
    </source>
</evidence>
<gene>
    <name evidence="7" type="primary">FRO7_6</name>
    <name evidence="7" type="ORF">CFP56_022502</name>
</gene>
<keyword evidence="3 5" id="KW-1133">Transmembrane helix</keyword>
<dbReference type="EMBL" id="PKMF04000353">
    <property type="protein sequence ID" value="KAK7836450.1"/>
    <property type="molecule type" value="Genomic_DNA"/>
</dbReference>
<dbReference type="AlphaFoldDB" id="A0AAW0KAR1"/>
<evidence type="ECO:0000256" key="4">
    <source>
        <dbReference type="ARBA" id="ARBA00023136"/>
    </source>
</evidence>
<dbReference type="Proteomes" id="UP000237347">
    <property type="component" value="Unassembled WGS sequence"/>
</dbReference>
<feature type="transmembrane region" description="Helical" evidence="5">
    <location>
        <begin position="71"/>
        <end position="89"/>
    </location>
</feature>
<name>A0AAW0KAR1_QUESU</name>
<evidence type="ECO:0000256" key="3">
    <source>
        <dbReference type="ARBA" id="ARBA00022989"/>
    </source>
</evidence>
<dbReference type="GO" id="GO:0016020">
    <property type="term" value="C:membrane"/>
    <property type="evidence" value="ECO:0007669"/>
    <property type="project" value="UniProtKB-SubCell"/>
</dbReference>
<keyword evidence="2 5" id="KW-0812">Transmembrane</keyword>
<comment type="caution">
    <text evidence="7">The sequence shown here is derived from an EMBL/GenBank/DDBJ whole genome shotgun (WGS) entry which is preliminary data.</text>
</comment>
<feature type="transmembrane region" description="Helical" evidence="5">
    <location>
        <begin position="110"/>
        <end position="130"/>
    </location>
</feature>
<protein>
    <submittedName>
        <fullName evidence="7">Ferric reduction oxidase 7</fullName>
    </submittedName>
</protein>
<reference evidence="7 8" key="1">
    <citation type="journal article" date="2018" name="Sci. Data">
        <title>The draft genome sequence of cork oak.</title>
        <authorList>
            <person name="Ramos A.M."/>
            <person name="Usie A."/>
            <person name="Barbosa P."/>
            <person name="Barros P.M."/>
            <person name="Capote T."/>
            <person name="Chaves I."/>
            <person name="Simoes F."/>
            <person name="Abreu I."/>
            <person name="Carrasquinho I."/>
            <person name="Faro C."/>
            <person name="Guimaraes J.B."/>
            <person name="Mendonca D."/>
            <person name="Nobrega F."/>
            <person name="Rodrigues L."/>
            <person name="Saibo N.J.M."/>
            <person name="Varela M.C."/>
            <person name="Egas C."/>
            <person name="Matos J."/>
            <person name="Miguel C.M."/>
            <person name="Oliveira M.M."/>
            <person name="Ricardo C.P."/>
            <person name="Goncalves S."/>
        </authorList>
    </citation>
    <scope>NUCLEOTIDE SEQUENCE [LARGE SCALE GENOMIC DNA]</scope>
    <source>
        <strain evidence="8">cv. HL8</strain>
    </source>
</reference>
<evidence type="ECO:0000313" key="8">
    <source>
        <dbReference type="Proteomes" id="UP000237347"/>
    </source>
</evidence>
<evidence type="ECO:0000313" key="7">
    <source>
        <dbReference type="EMBL" id="KAK7836450.1"/>
    </source>
</evidence>